<feature type="domain" description="F-box" evidence="1">
    <location>
        <begin position="623"/>
        <end position="670"/>
    </location>
</feature>
<name>A0AAD8JVN5_TARER</name>
<evidence type="ECO:0000313" key="2">
    <source>
        <dbReference type="EMBL" id="KAK1409572.1"/>
    </source>
</evidence>
<reference evidence="2" key="1">
    <citation type="journal article" date="2023" name="bioRxiv">
        <title>Improved chromosome-level genome assembly for marigold (Tagetes erecta).</title>
        <authorList>
            <person name="Jiang F."/>
            <person name="Yuan L."/>
            <person name="Wang S."/>
            <person name="Wang H."/>
            <person name="Xu D."/>
            <person name="Wang A."/>
            <person name="Fan W."/>
        </authorList>
    </citation>
    <scope>NUCLEOTIDE SEQUENCE</scope>
    <source>
        <strain evidence="2">WSJ</strain>
        <tissue evidence="2">Leaf</tissue>
    </source>
</reference>
<dbReference type="SUPFAM" id="SSF81383">
    <property type="entry name" value="F-box domain"/>
    <property type="match status" value="3"/>
</dbReference>
<dbReference type="SUPFAM" id="SSF52047">
    <property type="entry name" value="RNI-like"/>
    <property type="match status" value="1"/>
</dbReference>
<protein>
    <recommendedName>
        <fullName evidence="1">F-box domain-containing protein</fullName>
    </recommendedName>
</protein>
<dbReference type="Pfam" id="PF24758">
    <property type="entry name" value="LRR_At5g56370"/>
    <property type="match status" value="2"/>
</dbReference>
<organism evidence="2 3">
    <name type="scientific">Tagetes erecta</name>
    <name type="common">African marigold</name>
    <dbReference type="NCBI Taxonomy" id="13708"/>
    <lineage>
        <taxon>Eukaryota</taxon>
        <taxon>Viridiplantae</taxon>
        <taxon>Streptophyta</taxon>
        <taxon>Embryophyta</taxon>
        <taxon>Tracheophyta</taxon>
        <taxon>Spermatophyta</taxon>
        <taxon>Magnoliopsida</taxon>
        <taxon>eudicotyledons</taxon>
        <taxon>Gunneridae</taxon>
        <taxon>Pentapetalae</taxon>
        <taxon>asterids</taxon>
        <taxon>campanulids</taxon>
        <taxon>Asterales</taxon>
        <taxon>Asteraceae</taxon>
        <taxon>Asteroideae</taxon>
        <taxon>Heliantheae alliance</taxon>
        <taxon>Tageteae</taxon>
        <taxon>Tagetes</taxon>
    </lineage>
</organism>
<dbReference type="CDD" id="cd22164">
    <property type="entry name" value="F-box_AtSKIP19-like"/>
    <property type="match status" value="3"/>
</dbReference>
<dbReference type="Proteomes" id="UP001229421">
    <property type="component" value="Unassembled WGS sequence"/>
</dbReference>
<sequence>MAKLMKQEERNWLDLPYDVMVNILNRVGMINILESAELVCTTWHKICKDPVLWRVIDTNDLRSYLTSSSANVVCKHAVDRSQGQLVDITLVYDYGAQLLLYVIDRSSHLRRLEMAMYGSFIRRLIAKALMKFPMLEELNLYDITVSEEEIETMSRYCPMLKTLKVNYNIHRSWKKFTTVEESLKYSNALAIAIGRHLVKLRHLELIGNNMTSIGLQVILDNCHDLETLDLRACFNLDLKGDLGKKCCEQIKHLKLPKDSLKAFADFDVYNDGDADLLDKKKLQLFFAVPETQTRPTKRKRFTHNPVCLLHVPPPSKHRVVHAKVMKQQSRNWLDLPYDVMANILKRISMVDIFENVEKVCTAWSKICKDPSMWRIINMKDLMCSTSNAETATNICKHAVDRAQGQLVDITLVVHYEYKADLLQYVAARSHQLKRLEVESSTFVGSLNAGALIKFPLLEELNLYLITISEEVIETIGRYCPMLKTLKLNGSNTDEESLMHLNEIAIAIGQNLVGLRHLELIGNKMTNVGLQAILDNCHHLQTLDLRACLNIHLNGDLRKKCFKQIKYLKLPRDSLQGWPSILEKIDTEFLLIARAFDLPIDLAPDTQTTEQVMMPSTLNLKRRERNWLDLPTDVTANILNKVGMVDILDNAEKVCTSWRKICKDPATWRVIYMNGATLSSFKQKISNMCKHAVDRSKGQLVDIPLMNPSDDSLLPHIADS</sequence>
<dbReference type="InterPro" id="IPR032675">
    <property type="entry name" value="LRR_dom_sf"/>
</dbReference>
<dbReference type="InterPro" id="IPR055411">
    <property type="entry name" value="LRR_FXL15/At3g58940/PEG3-like"/>
</dbReference>
<dbReference type="SMART" id="SM00256">
    <property type="entry name" value="FBOX"/>
    <property type="match status" value="3"/>
</dbReference>
<dbReference type="InterPro" id="IPR036047">
    <property type="entry name" value="F-box-like_dom_sf"/>
</dbReference>
<gene>
    <name evidence="2" type="ORF">QVD17_36099</name>
</gene>
<comment type="caution">
    <text evidence="2">The sequence shown here is derived from an EMBL/GenBank/DDBJ whole genome shotgun (WGS) entry which is preliminary data.</text>
</comment>
<feature type="domain" description="F-box" evidence="1">
    <location>
        <begin position="329"/>
        <end position="376"/>
    </location>
</feature>
<dbReference type="Pfam" id="PF12937">
    <property type="entry name" value="F-box-like"/>
    <property type="match status" value="3"/>
</dbReference>
<dbReference type="PROSITE" id="PS50181">
    <property type="entry name" value="FBOX"/>
    <property type="match status" value="3"/>
</dbReference>
<dbReference type="Gene3D" id="1.20.1280.50">
    <property type="match status" value="3"/>
</dbReference>
<dbReference type="AlphaFoldDB" id="A0AAD8JVN5"/>
<evidence type="ECO:0000259" key="1">
    <source>
        <dbReference type="PROSITE" id="PS50181"/>
    </source>
</evidence>
<feature type="domain" description="F-box" evidence="1">
    <location>
        <begin position="9"/>
        <end position="56"/>
    </location>
</feature>
<dbReference type="PANTHER" id="PTHR38926">
    <property type="entry name" value="F-BOX DOMAIN CONTAINING PROTEIN, EXPRESSED"/>
    <property type="match status" value="1"/>
</dbReference>
<proteinExistence type="predicted"/>
<evidence type="ECO:0000313" key="3">
    <source>
        <dbReference type="Proteomes" id="UP001229421"/>
    </source>
</evidence>
<dbReference type="Gene3D" id="3.80.10.10">
    <property type="entry name" value="Ribonuclease Inhibitor"/>
    <property type="match status" value="2"/>
</dbReference>
<dbReference type="EMBL" id="JAUHHV010000010">
    <property type="protein sequence ID" value="KAK1409572.1"/>
    <property type="molecule type" value="Genomic_DNA"/>
</dbReference>
<accession>A0AAD8JVN5</accession>
<dbReference type="PANTHER" id="PTHR38926:SF80">
    <property type="entry name" value="F-BOX DOMAIN, LEUCINE-RICH REPEAT DOMAIN SUPERFAMILY"/>
    <property type="match status" value="1"/>
</dbReference>
<dbReference type="InterPro" id="IPR001810">
    <property type="entry name" value="F-box_dom"/>
</dbReference>
<keyword evidence="3" id="KW-1185">Reference proteome</keyword>